<reference evidence="1" key="1">
    <citation type="submission" date="2009-10" db="EMBL/GenBank/DDBJ databases">
        <title>Diversity of trophic interactions inside an arsenic-rich microbial ecosystem.</title>
        <authorList>
            <person name="Bertin P.N."/>
            <person name="Heinrich-Salmeron A."/>
            <person name="Pelletier E."/>
            <person name="Goulhen-Chollet F."/>
            <person name="Arsene-Ploetze F."/>
            <person name="Gallien S."/>
            <person name="Calteau A."/>
            <person name="Vallenet D."/>
            <person name="Casiot C."/>
            <person name="Chane-Woon-Ming B."/>
            <person name="Giloteaux L."/>
            <person name="Barakat M."/>
            <person name="Bonnefoy V."/>
            <person name="Bruneel O."/>
            <person name="Chandler M."/>
            <person name="Cleiss J."/>
            <person name="Duran R."/>
            <person name="Elbaz-Poulichet F."/>
            <person name="Fonknechten N."/>
            <person name="Lauga B."/>
            <person name="Mornico D."/>
            <person name="Ortet P."/>
            <person name="Schaeffer C."/>
            <person name="Siguier P."/>
            <person name="Alexander Thil Smith A."/>
            <person name="Van Dorsselaer A."/>
            <person name="Weissenbach J."/>
            <person name="Medigue C."/>
            <person name="Le Paslier D."/>
        </authorList>
    </citation>
    <scope>NUCLEOTIDE SEQUENCE</scope>
</reference>
<dbReference type="EMBL" id="CABM01000036">
    <property type="protein sequence ID" value="CBH96892.1"/>
    <property type="molecule type" value="Genomic_DNA"/>
</dbReference>
<protein>
    <submittedName>
        <fullName evidence="1">Uncharacterized protein</fullName>
    </submittedName>
</protein>
<dbReference type="AlphaFoldDB" id="E6PPN8"/>
<accession>E6PPN8</accession>
<evidence type="ECO:0000313" key="1">
    <source>
        <dbReference type="EMBL" id="CBH96892.1"/>
    </source>
</evidence>
<organism evidence="1">
    <name type="scientific">mine drainage metagenome</name>
    <dbReference type="NCBI Taxonomy" id="410659"/>
    <lineage>
        <taxon>unclassified sequences</taxon>
        <taxon>metagenomes</taxon>
        <taxon>ecological metagenomes</taxon>
    </lineage>
</organism>
<gene>
    <name evidence="1" type="ORF">CARN2_1522</name>
</gene>
<name>E6PPN8_9ZZZZ</name>
<sequence length="117" mass="12944">MPHSGSATGLPCSTCISDRIGPFRSAGGSTSMVAQCSETTPARTPFWFKPVSTFGLFKDHDVHLKFTYVGRSRSFLAPYRLSAGSFRLASRPHVPMTRWLRCLRSFTPGRCQPRMSG</sequence>
<comment type="caution">
    <text evidence="1">The sequence shown here is derived from an EMBL/GenBank/DDBJ whole genome shotgun (WGS) entry which is preliminary data.</text>
</comment>
<proteinExistence type="predicted"/>